<evidence type="ECO:0000313" key="3">
    <source>
        <dbReference type="Proteomes" id="UP000733611"/>
    </source>
</evidence>
<sequence length="955" mass="97436">MTPSRPVTLSRLQQHRVSESNKLTDSAAKTTVAVNIGSAGEADHLNASAANAGQGLTADSQNRANPEAVAVDAADALGPDVSAMDAQLSSLAHGEALAHESALMHESALSADPQNMPYVAPVALAVGSDYSSDLPRADATDNMAPPASAYGSDVIGASTGMASSTAAAHAALAWGATGGTATAAPLHSDGGTAAVHTTSYQPARSWYSPEYDGQLQADLNALQDVDVRELQDFAYNDSDDELSAESFQRLLRLRAAAGQNTNINGNGNGNSYGYGGNGDSVPAAMPTAIDEHGMPRGHIVPTPDNLPRSFTNPPYAQTLKTPTLAGTDQKLMVVNATATTTPEDFAYSLSRQMSANGVGLARSSQTQRHYQKLQAQERAALAMQSNDIVGKSQIVTAGGLSSAAPASSSYTPYVAVAADDLSSATKVTVNSNDHELSARLRITAAEAEAQAQAEAAARPATRVSATPAVSDAQQQAAAAAAANAAATQAVQSAVAAAASMPPVSSEVAILDAVAAAQQRLHAEGSGLPKTMVYNASNCGSDPVISGAAPEVTSAIAAFAAAEQERAQKAQQASSQLVQEITAKGHTVVTGQVELPDVTESSTAEVAADTAMAQQEPSSHVRIVRAPANPAFVPSMEGVVSTDLGRRIQGQGALVAQGLRSSINNATAQALGLTTTSSVVSWLQQSEPELGLGMGVSTHSAYNLNASQRAAVNAVETAKRYGFDQGFEPLNHDSSRVGVYAQEVSPEEVQARLRAQAHKPEDEISNAVLVQNATTCIVTNSRKAKSDFEESSRIVAAQEAAAQEAAALEAQSDEPATVISQNDILVGFAQDLLDGLGTDALAPMAPAAPTAKDEAASSAAAASPADEAAPAPVAEAAAESILQPQTAAAAAAVTGAESATSAATAAPEDAAAAEEAEAEPVSSAQPVKTTRSKRATSRTSSSTTSRTRRTTRSRSK</sequence>
<comment type="caution">
    <text evidence="2">The sequence shown here is derived from an EMBL/GenBank/DDBJ whole genome shotgun (WGS) entry which is preliminary data.</text>
</comment>
<organism evidence="2 3">
    <name type="scientific">Candidatus Anaerobiospirillum pullicola</name>
    <dbReference type="NCBI Taxonomy" id="2838451"/>
    <lineage>
        <taxon>Bacteria</taxon>
        <taxon>Pseudomonadati</taxon>
        <taxon>Pseudomonadota</taxon>
        <taxon>Gammaproteobacteria</taxon>
        <taxon>Aeromonadales</taxon>
        <taxon>Succinivibrionaceae</taxon>
        <taxon>Anaerobiospirillum</taxon>
    </lineage>
</organism>
<feature type="compositionally biased region" description="Low complexity" evidence="1">
    <location>
        <begin position="894"/>
        <end position="909"/>
    </location>
</feature>
<feature type="region of interest" description="Disordered" evidence="1">
    <location>
        <begin position="894"/>
        <end position="955"/>
    </location>
</feature>
<name>A0A948THS3_9GAMM</name>
<feature type="region of interest" description="Disordered" evidence="1">
    <location>
        <begin position="846"/>
        <end position="875"/>
    </location>
</feature>
<dbReference type="Proteomes" id="UP000733611">
    <property type="component" value="Unassembled WGS sequence"/>
</dbReference>
<feature type="compositionally biased region" description="Polar residues" evidence="1">
    <location>
        <begin position="1"/>
        <end position="12"/>
    </location>
</feature>
<feature type="region of interest" description="Disordered" evidence="1">
    <location>
        <begin position="1"/>
        <end position="26"/>
    </location>
</feature>
<gene>
    <name evidence="2" type="ORF">H9847_10575</name>
</gene>
<accession>A0A948THS3</accession>
<protein>
    <submittedName>
        <fullName evidence="2">Uncharacterized protein</fullName>
    </submittedName>
</protein>
<feature type="compositionally biased region" description="Basic residues" evidence="1">
    <location>
        <begin position="945"/>
        <end position="955"/>
    </location>
</feature>
<dbReference type="AlphaFoldDB" id="A0A948THS3"/>
<proteinExistence type="predicted"/>
<reference evidence="2" key="1">
    <citation type="journal article" date="2021" name="PeerJ">
        <title>Extensive microbial diversity within the chicken gut microbiome revealed by metagenomics and culture.</title>
        <authorList>
            <person name="Gilroy R."/>
            <person name="Ravi A."/>
            <person name="Getino M."/>
            <person name="Pursley I."/>
            <person name="Horton D.L."/>
            <person name="Alikhan N.F."/>
            <person name="Baker D."/>
            <person name="Gharbi K."/>
            <person name="Hall N."/>
            <person name="Watson M."/>
            <person name="Adriaenssens E.M."/>
            <person name="Foster-Nyarko E."/>
            <person name="Jarju S."/>
            <person name="Secka A."/>
            <person name="Antonio M."/>
            <person name="Oren A."/>
            <person name="Chaudhuri R.R."/>
            <person name="La Ragione R."/>
            <person name="Hildebrand F."/>
            <person name="Pallen M.J."/>
        </authorList>
    </citation>
    <scope>NUCLEOTIDE SEQUENCE</scope>
    <source>
        <strain evidence="2">378</strain>
    </source>
</reference>
<evidence type="ECO:0000256" key="1">
    <source>
        <dbReference type="SAM" id="MobiDB-lite"/>
    </source>
</evidence>
<evidence type="ECO:0000313" key="2">
    <source>
        <dbReference type="EMBL" id="MBU3845286.1"/>
    </source>
</evidence>
<dbReference type="EMBL" id="JAHLFE010000217">
    <property type="protein sequence ID" value="MBU3845286.1"/>
    <property type="molecule type" value="Genomic_DNA"/>
</dbReference>
<reference evidence="2" key="2">
    <citation type="submission" date="2021-04" db="EMBL/GenBank/DDBJ databases">
        <authorList>
            <person name="Gilroy R."/>
        </authorList>
    </citation>
    <scope>NUCLEOTIDE SEQUENCE</scope>
    <source>
        <strain evidence="2">378</strain>
    </source>
</reference>